<evidence type="ECO:0000256" key="5">
    <source>
        <dbReference type="ARBA" id="ARBA00023212"/>
    </source>
</evidence>
<keyword evidence="3" id="KW-0963">Cytoplasm</keyword>
<proteinExistence type="inferred from homology"/>
<dbReference type="InterPro" id="IPR007259">
    <property type="entry name" value="GCP"/>
</dbReference>
<dbReference type="InterPro" id="IPR042241">
    <property type="entry name" value="GCP_C_sf"/>
</dbReference>
<dbReference type="GO" id="GO:0051011">
    <property type="term" value="F:microtubule minus-end binding"/>
    <property type="evidence" value="ECO:0007669"/>
    <property type="project" value="TreeGrafter"/>
</dbReference>
<reference evidence="8 9" key="1">
    <citation type="journal article" date="2018" name="Mol. Biol. Evol.">
        <title>Broad Genomic Sampling Reveals a Smut Pathogenic Ancestry of the Fungal Clade Ustilaginomycotina.</title>
        <authorList>
            <person name="Kijpornyongpan T."/>
            <person name="Mondo S.J."/>
            <person name="Barry K."/>
            <person name="Sandor L."/>
            <person name="Lee J."/>
            <person name="Lipzen A."/>
            <person name="Pangilinan J."/>
            <person name="LaButti K."/>
            <person name="Hainaut M."/>
            <person name="Henrissat B."/>
            <person name="Grigoriev I.V."/>
            <person name="Spatafora J.W."/>
            <person name="Aime M.C."/>
        </authorList>
    </citation>
    <scope>NUCLEOTIDE SEQUENCE [LARGE SCALE GENOMIC DNA]</scope>
    <source>
        <strain evidence="8 9">MCA 4198</strain>
    </source>
</reference>
<dbReference type="PANTHER" id="PTHR19302">
    <property type="entry name" value="GAMMA TUBULIN COMPLEX PROTEIN"/>
    <property type="match status" value="1"/>
</dbReference>
<feature type="compositionally biased region" description="Basic residues" evidence="6">
    <location>
        <begin position="1061"/>
        <end position="1074"/>
    </location>
</feature>
<evidence type="ECO:0000313" key="9">
    <source>
        <dbReference type="Proteomes" id="UP000245768"/>
    </source>
</evidence>
<accession>A0A316YGC6</accession>
<dbReference type="Pfam" id="PF04130">
    <property type="entry name" value="GCP_C_terminal"/>
    <property type="match status" value="1"/>
</dbReference>
<evidence type="ECO:0000256" key="2">
    <source>
        <dbReference type="ARBA" id="ARBA00010337"/>
    </source>
</evidence>
<dbReference type="InParanoid" id="A0A316YGC6"/>
<feature type="region of interest" description="Disordered" evidence="6">
    <location>
        <begin position="1056"/>
        <end position="1113"/>
    </location>
</feature>
<feature type="region of interest" description="Disordered" evidence="6">
    <location>
        <begin position="197"/>
        <end position="233"/>
    </location>
</feature>
<dbReference type="AlphaFoldDB" id="A0A316YGC6"/>
<comment type="subcellular location">
    <subcellularLocation>
        <location evidence="1">Cytoplasm</location>
        <location evidence="1">Cytoskeleton</location>
    </subcellularLocation>
</comment>
<dbReference type="GeneID" id="37044245"/>
<dbReference type="GO" id="GO:0000930">
    <property type="term" value="C:gamma-tubulin complex"/>
    <property type="evidence" value="ECO:0007669"/>
    <property type="project" value="TreeGrafter"/>
</dbReference>
<dbReference type="STRING" id="215250.A0A316YGC6"/>
<keyword evidence="9" id="KW-1185">Reference proteome</keyword>
<evidence type="ECO:0000256" key="6">
    <source>
        <dbReference type="SAM" id="MobiDB-lite"/>
    </source>
</evidence>
<evidence type="ECO:0000313" key="8">
    <source>
        <dbReference type="EMBL" id="PWN88222.1"/>
    </source>
</evidence>
<dbReference type="EMBL" id="KZ819638">
    <property type="protein sequence ID" value="PWN88222.1"/>
    <property type="molecule type" value="Genomic_DNA"/>
</dbReference>
<evidence type="ECO:0000256" key="1">
    <source>
        <dbReference type="ARBA" id="ARBA00004245"/>
    </source>
</evidence>
<dbReference type="GO" id="GO:0007020">
    <property type="term" value="P:microtubule nucleation"/>
    <property type="evidence" value="ECO:0007669"/>
    <property type="project" value="InterPro"/>
</dbReference>
<dbReference type="GO" id="GO:0051321">
    <property type="term" value="P:meiotic cell cycle"/>
    <property type="evidence" value="ECO:0007669"/>
    <property type="project" value="TreeGrafter"/>
</dbReference>
<keyword evidence="5" id="KW-0206">Cytoskeleton</keyword>
<evidence type="ECO:0000256" key="3">
    <source>
        <dbReference type="ARBA" id="ARBA00022490"/>
    </source>
</evidence>
<dbReference type="GO" id="GO:0005874">
    <property type="term" value="C:microtubule"/>
    <property type="evidence" value="ECO:0007669"/>
    <property type="project" value="UniProtKB-KW"/>
</dbReference>
<comment type="similarity">
    <text evidence="2">Belongs to the TUBGCP family.</text>
</comment>
<protein>
    <recommendedName>
        <fullName evidence="7">Gamma tubulin complex component C-terminal domain-containing protein</fullName>
    </recommendedName>
</protein>
<dbReference type="OrthoDB" id="66546at2759"/>
<dbReference type="RefSeq" id="XP_025375420.1">
    <property type="nucleotide sequence ID" value="XM_025522329.1"/>
</dbReference>
<feature type="compositionally biased region" description="Acidic residues" evidence="6">
    <location>
        <begin position="1085"/>
        <end position="1100"/>
    </location>
</feature>
<dbReference type="Gene3D" id="1.20.120.1900">
    <property type="entry name" value="Gamma-tubulin complex, C-terminal domain"/>
    <property type="match status" value="1"/>
</dbReference>
<feature type="compositionally biased region" description="Acidic residues" evidence="6">
    <location>
        <begin position="202"/>
        <end position="215"/>
    </location>
</feature>
<evidence type="ECO:0000259" key="7">
    <source>
        <dbReference type="Pfam" id="PF04130"/>
    </source>
</evidence>
<organism evidence="8 9">
    <name type="scientific">Acaromyces ingoldii</name>
    <dbReference type="NCBI Taxonomy" id="215250"/>
    <lineage>
        <taxon>Eukaryota</taxon>
        <taxon>Fungi</taxon>
        <taxon>Dikarya</taxon>
        <taxon>Basidiomycota</taxon>
        <taxon>Ustilaginomycotina</taxon>
        <taxon>Exobasidiomycetes</taxon>
        <taxon>Exobasidiales</taxon>
        <taxon>Cryptobasidiaceae</taxon>
        <taxon>Acaromyces</taxon>
    </lineage>
</organism>
<keyword evidence="4" id="KW-0493">Microtubule</keyword>
<dbReference type="GO" id="GO:0005816">
    <property type="term" value="C:spindle pole body"/>
    <property type="evidence" value="ECO:0007669"/>
    <property type="project" value="UniProtKB-ARBA"/>
</dbReference>
<gene>
    <name evidence="8" type="ORF">FA10DRAFT_268433</name>
</gene>
<dbReference type="GO" id="GO:0031122">
    <property type="term" value="P:cytoplasmic microtubule organization"/>
    <property type="evidence" value="ECO:0007669"/>
    <property type="project" value="TreeGrafter"/>
</dbReference>
<dbReference type="GO" id="GO:0000278">
    <property type="term" value="P:mitotic cell cycle"/>
    <property type="evidence" value="ECO:0007669"/>
    <property type="project" value="TreeGrafter"/>
</dbReference>
<dbReference type="GO" id="GO:0000922">
    <property type="term" value="C:spindle pole"/>
    <property type="evidence" value="ECO:0007669"/>
    <property type="project" value="InterPro"/>
</dbReference>
<dbReference type="Proteomes" id="UP000245768">
    <property type="component" value="Unassembled WGS sequence"/>
</dbReference>
<dbReference type="InterPro" id="IPR040457">
    <property type="entry name" value="GCP_C"/>
</dbReference>
<dbReference type="GO" id="GO:0051225">
    <property type="term" value="P:spindle assembly"/>
    <property type="evidence" value="ECO:0007669"/>
    <property type="project" value="TreeGrafter"/>
</dbReference>
<sequence>MIEYQGSSKKDEHLLSRLHDLAISIAREDVDVPDDESIANNKHEENAHKYSALLSKQKDRHELGRSDDDVIDNAMRSLIVKHSIALRPVVSEAIAKTYKSLKEAVRVSEASVRASRQRAVDRGVMTYFEEPALNSDNLGSAIRLILSLAGPPDVQTEVFASLQSESPRARLYLTAAEKQDAERSEWKRILAEEGDDALYKDYEDEDGMESEDWSDLESSNSSSEQEESDREDIRLVFKERLEDRETKGQCLRKARDETFEQNKSRIAEESLEQHQTKLRVIDHAEAAGYWGEDLPGRPSGASGSYDMTFEGRFLLEVEVMREVLKTLEARTAKEGSPSVLFECQDGTWSLRNDAAQLPHLTSASYASLLAVTADMATSLSLLWGYVDAMTKESLSRTDVPPTAQLCVEAMASEIESLLVTFAQRRANWDCTLAAAMRTSRGSNSSSTSTTVHLESLLRSEFATLSMLESVVREIGGLDEPRRLPSVASLLDTLHRALTFGLLLQDKAEGELSDYAHQPNTLDLARCFLVTARPAWNDVQTWLTRGAFTVVKEKDRSEAAYRHFFAKSGATDGILEAEHWNKGIAEIQDSFPNFLQPLALDIMMTGKTVGLLRAMGFDGFLRSISWTEESDKWTLEAIMRANIEGGITDEDLDDEGSASLPSDAGMNAQEEGNLFVTQMTRHFNAVPDARPTDELVHEALFSHGRRSPRVKTVTTPENTDSHDEIVRCLDGITFPSVLATQLSPIFSLARKRLHDVLFAPRGEGGCDLMQHLDTLQGLYLMRRGADMGAWCEAIFERLDRGLAISDFHILNSAFREETSAHSWLDTGLVRFSWAGAASETLSEIRDLRCILVEYSVPWPLNYLFTPAALRVYQSIFTLLLQLARSKAVLDRTGRARPGVFLVRARQRDGMSLQEGHLQIGNGRSTAARPPLAQPMSALQTTENAETRLFYAVRRRFTWIICIFGEYVGRDVIESESQRLHLRFREGMISFEDLIESHSSSLDRIAWLCFLSDAHGDDEATTLVRKALLDIMDMALKLAGAFAAYTGDFDAEHSLHVEERERKQRRRRRRERRRSKGEKSNRRAGTADDEDEEEEEEEEEIMGEVQREEGLTAGGVTTMSTTFSTFFDEDDHDSNESLLGFVRRLDIKLDGALNLIQKQLGVLAARASGEARHDDREALQNLLFALEG</sequence>
<name>A0A316YGC6_9BASI</name>
<evidence type="ECO:0000256" key="4">
    <source>
        <dbReference type="ARBA" id="ARBA00022701"/>
    </source>
</evidence>
<feature type="domain" description="Gamma tubulin complex component C-terminal" evidence="7">
    <location>
        <begin position="767"/>
        <end position="1074"/>
    </location>
</feature>
<dbReference type="GO" id="GO:0043015">
    <property type="term" value="F:gamma-tubulin binding"/>
    <property type="evidence" value="ECO:0007669"/>
    <property type="project" value="InterPro"/>
</dbReference>